<evidence type="ECO:0000313" key="1">
    <source>
        <dbReference type="EMBL" id="MEK8026192.1"/>
    </source>
</evidence>
<dbReference type="InterPro" id="IPR008947">
    <property type="entry name" value="PLipase_C/P1_nuclease_dom_sf"/>
</dbReference>
<organism evidence="1 2">
    <name type="scientific">Pseudaquabacterium rugosum</name>
    <dbReference type="NCBI Taxonomy" id="2984194"/>
    <lineage>
        <taxon>Bacteria</taxon>
        <taxon>Pseudomonadati</taxon>
        <taxon>Pseudomonadota</taxon>
        <taxon>Betaproteobacteria</taxon>
        <taxon>Burkholderiales</taxon>
        <taxon>Sphaerotilaceae</taxon>
        <taxon>Pseudaquabacterium</taxon>
    </lineage>
</organism>
<dbReference type="SUPFAM" id="SSF48537">
    <property type="entry name" value="Phospholipase C/P1 nuclease"/>
    <property type="match status" value="1"/>
</dbReference>
<gene>
    <name evidence="1" type="ORF">AACH11_09500</name>
</gene>
<evidence type="ECO:0008006" key="3">
    <source>
        <dbReference type="Google" id="ProtNLM"/>
    </source>
</evidence>
<evidence type="ECO:0000313" key="2">
    <source>
        <dbReference type="Proteomes" id="UP001368500"/>
    </source>
</evidence>
<dbReference type="Gene3D" id="1.10.575.10">
    <property type="entry name" value="P1 Nuclease"/>
    <property type="match status" value="1"/>
</dbReference>
<dbReference type="RefSeq" id="WP_341373974.1">
    <property type="nucleotide sequence ID" value="NZ_JBBUTF010000007.1"/>
</dbReference>
<sequence>MAHRFTRGNTAATASLKDLIEARDAYHLHLANLPHVVGTALGRYRIRDTDADWLAPAPTPAAVPAGAASAAVAVPPPPRTLANSAVRDWSWPAVLVFVDAWCEPQQLAERPGAAVPPLLHLPDGRQVLTCVVRVAPRTQRLASETMARTGVRRPGPGLQMLAEHQGLTRTGVVSALVSDGETVYALGSRHVSGQCHDVWVLTRDGRQRIGRPGARAVDHVPLEDHYPGVTPGRARLTLDAALIPLERADRWTPRLLGIGAPGEPLDLGPHTLSLGIIGCPVMAMLPGGHRVEGSVQGLFFRHAGLGGQDHVTEYLIGPRPGERAVDTRPGDSGVVWFWDHDVPGERGPGADPQAPLRPLAIQWGGQGWLDAGPATGGEFALAAGFASVCRALDVRLLRDEDSDLGRYWGKVGHYHIGWVACARLKSARARAFFAANAAAIGVSDGDLAAGRLPSATQTSGFIALADVPDLVWRSRRPKDAANHFAAIDQPGAGPYAGRTLLSMWLEDPASRTPQVWTAFHDALDPRSVPRSRGALPFRVAQLHALMVERLRARDLAGYLCAAGVLAHHVGDAAQPLHLSSLHHGDTGTDDDDEVHAVYEDDMLEQCREALMAGVAARLAQAATPRPFKGAAAAADQVMRLMQRTLARLPPTEILATWQAVRGRGQARAMWAVLGERTMDAMADSAVTLAWLWQSAWTEAGADAAGAWTLRALREPVSTAALKALYEDKTFAESRWLAQMTMPG</sequence>
<reference evidence="1 2" key="1">
    <citation type="submission" date="2024-04" db="EMBL/GenBank/DDBJ databases">
        <title>Novel species of the genus Ideonella isolated from streams.</title>
        <authorList>
            <person name="Lu H."/>
        </authorList>
    </citation>
    <scope>NUCLEOTIDE SEQUENCE [LARGE SCALE GENOMIC DNA]</scope>
    <source>
        <strain evidence="1 2">BYS139W</strain>
    </source>
</reference>
<dbReference type="EMBL" id="JBBUTF010000007">
    <property type="protein sequence ID" value="MEK8026192.1"/>
    <property type="molecule type" value="Genomic_DNA"/>
</dbReference>
<keyword evidence="2" id="KW-1185">Reference proteome</keyword>
<protein>
    <recommendedName>
        <fullName evidence="3">S1/P1 Nuclease</fullName>
    </recommendedName>
</protein>
<comment type="caution">
    <text evidence="1">The sequence shown here is derived from an EMBL/GenBank/DDBJ whole genome shotgun (WGS) entry which is preliminary data.</text>
</comment>
<name>A0ABU9BB15_9BURK</name>
<proteinExistence type="predicted"/>
<accession>A0ABU9BB15</accession>
<dbReference type="Proteomes" id="UP001368500">
    <property type="component" value="Unassembled WGS sequence"/>
</dbReference>